<dbReference type="GO" id="GO:0006886">
    <property type="term" value="P:intracellular protein transport"/>
    <property type="evidence" value="ECO:0007669"/>
    <property type="project" value="InterPro"/>
</dbReference>
<dbReference type="InterPro" id="IPR006012">
    <property type="entry name" value="Syntaxin/epimorphin_CS"/>
</dbReference>
<evidence type="ECO:0000256" key="6">
    <source>
        <dbReference type="ARBA" id="ARBA00023054"/>
    </source>
</evidence>
<sequence length="498" mass="55880">MPTRRRHYPQETTRFYEGSYEENSALVPTQGQPQQQQYKNPLFGGAVAPTTSGKETYVGGAAQESTILIGDYTQQTNNGQQFNSNNNNSTVDPDDKYSKASRQWNFRSLSTRLQASSGQAIRNFIQQPLSAAAAVVTGNHPAQDYSGYTQLTQYGNTQQQQGVEDLEEDESTFEKEEIFIMASRDRTGEFNNAIRSLQSRNITRAVNIRDPRKAKEVQSYSEFMMVAKYIGKNIASAYAKLEKLTLLAKKKSLFDDRPQEIQELTYIIKGDLNALNQQIARLQDISKDQRRTSSGKHLQLHSSNMVYALQSKLASMGTDFKQILEVRTENLKHQKARRDQFGQTPIAASTVRSSTAKQGSLLLSEENSAVSIDMVAGDTTPLLGAVGGGGAGMQTQQQIALYDDSDSYVQQRAETMQNIESTIVELGGIFQQLAHMVKEQEETVERIDTNIQDAELNIEAAHGEILKYFQTVSKNRWLMIKIFAVLIFFFIFFVVFLT</sequence>
<evidence type="ECO:0000256" key="8">
    <source>
        <dbReference type="SAM" id="Coils"/>
    </source>
</evidence>
<dbReference type="PROSITE" id="PS00914">
    <property type="entry name" value="SYNTAXIN"/>
    <property type="match status" value="1"/>
</dbReference>
<reference evidence="12" key="2">
    <citation type="journal article" date="2015" name="Gigascience">
        <title>Reconstructing a comprehensive transcriptome assembly of a white-pupal translocated strain of the pest fruit fly Bactrocera cucurbitae.</title>
        <authorList>
            <person name="Sim S.B."/>
            <person name="Calla B."/>
            <person name="Hall B."/>
            <person name="DeRego T."/>
            <person name="Geib S.M."/>
        </authorList>
    </citation>
    <scope>NUCLEOTIDE SEQUENCE</scope>
</reference>
<dbReference type="PANTHER" id="PTHR19957:SF3">
    <property type="entry name" value="SYNTAXIN-5"/>
    <property type="match status" value="1"/>
</dbReference>
<dbReference type="Pfam" id="PF05739">
    <property type="entry name" value="SNARE"/>
    <property type="match status" value="1"/>
</dbReference>
<dbReference type="GO" id="GO:0000149">
    <property type="term" value="F:SNARE binding"/>
    <property type="evidence" value="ECO:0007669"/>
    <property type="project" value="TreeGrafter"/>
</dbReference>
<keyword evidence="5 10" id="KW-1133">Transmembrane helix</keyword>
<dbReference type="InterPro" id="IPR010989">
    <property type="entry name" value="SNARE"/>
</dbReference>
<evidence type="ECO:0000256" key="5">
    <source>
        <dbReference type="ARBA" id="ARBA00022989"/>
    </source>
</evidence>
<evidence type="ECO:0000256" key="2">
    <source>
        <dbReference type="ARBA" id="ARBA00009063"/>
    </source>
</evidence>
<dbReference type="CDD" id="cd15844">
    <property type="entry name" value="SNARE_syntaxin5"/>
    <property type="match status" value="1"/>
</dbReference>
<dbReference type="GO" id="GO:0048278">
    <property type="term" value="P:vesicle docking"/>
    <property type="evidence" value="ECO:0007669"/>
    <property type="project" value="TreeGrafter"/>
</dbReference>
<keyword evidence="3" id="KW-0813">Transport</keyword>
<dbReference type="PANTHER" id="PTHR19957">
    <property type="entry name" value="SYNTAXIN"/>
    <property type="match status" value="1"/>
</dbReference>
<dbReference type="PROSITE" id="PS50192">
    <property type="entry name" value="T_SNARE"/>
    <property type="match status" value="1"/>
</dbReference>
<dbReference type="Gene3D" id="1.20.58.70">
    <property type="match status" value="1"/>
</dbReference>
<dbReference type="AlphaFoldDB" id="A0A0A1WT30"/>
<dbReference type="OrthoDB" id="421009at2759"/>
<dbReference type="CTD" id="34966"/>
<dbReference type="SMART" id="SM00397">
    <property type="entry name" value="t_SNARE"/>
    <property type="match status" value="1"/>
</dbReference>
<accession>A0A0A1WT30</accession>
<keyword evidence="4 10" id="KW-0812">Transmembrane</keyword>
<feature type="region of interest" description="Disordered" evidence="9">
    <location>
        <begin position="76"/>
        <end position="99"/>
    </location>
</feature>
<comment type="similarity">
    <text evidence="2">Belongs to the syntaxin family.</text>
</comment>
<dbReference type="EMBL" id="GBXI01012632">
    <property type="protein sequence ID" value="JAD01660.1"/>
    <property type="molecule type" value="Transcribed_RNA"/>
</dbReference>
<dbReference type="GO" id="GO:0031201">
    <property type="term" value="C:SNARE complex"/>
    <property type="evidence" value="ECO:0007669"/>
    <property type="project" value="TreeGrafter"/>
</dbReference>
<organism evidence="12">
    <name type="scientific">Zeugodacus cucurbitae</name>
    <name type="common">Melon fruit fly</name>
    <name type="synonym">Bactrocera cucurbitae</name>
    <dbReference type="NCBI Taxonomy" id="28588"/>
    <lineage>
        <taxon>Eukaryota</taxon>
        <taxon>Metazoa</taxon>
        <taxon>Ecdysozoa</taxon>
        <taxon>Arthropoda</taxon>
        <taxon>Hexapoda</taxon>
        <taxon>Insecta</taxon>
        <taxon>Pterygota</taxon>
        <taxon>Neoptera</taxon>
        <taxon>Endopterygota</taxon>
        <taxon>Diptera</taxon>
        <taxon>Brachycera</taxon>
        <taxon>Muscomorpha</taxon>
        <taxon>Tephritoidea</taxon>
        <taxon>Tephritidae</taxon>
        <taxon>Zeugodacus</taxon>
        <taxon>Zeugodacus</taxon>
    </lineage>
</organism>
<protein>
    <submittedName>
        <fullName evidence="12">Syntaxin-5</fullName>
    </submittedName>
</protein>
<feature type="region of interest" description="Disordered" evidence="9">
    <location>
        <begin position="1"/>
        <end position="47"/>
    </location>
</feature>
<keyword evidence="7 10" id="KW-0472">Membrane</keyword>
<name>A0A0A1WT30_ZEUCU</name>
<gene>
    <name evidence="12" type="primary">Syx5</name>
    <name evidence="12" type="ORF">g.29827</name>
</gene>
<evidence type="ECO:0000259" key="11">
    <source>
        <dbReference type="PROSITE" id="PS50192"/>
    </source>
</evidence>
<evidence type="ECO:0000256" key="4">
    <source>
        <dbReference type="ARBA" id="ARBA00022692"/>
    </source>
</evidence>
<feature type="coiled-coil region" evidence="8">
    <location>
        <begin position="437"/>
        <end position="464"/>
    </location>
</feature>
<dbReference type="FunFam" id="1.20.58.70:FF:000022">
    <property type="entry name" value="Syntaxin-5"/>
    <property type="match status" value="1"/>
</dbReference>
<comment type="subcellular location">
    <subcellularLocation>
        <location evidence="1">Membrane</location>
        <topology evidence="1">Single-pass type IV membrane protein</topology>
    </subcellularLocation>
</comment>
<evidence type="ECO:0000256" key="10">
    <source>
        <dbReference type="SAM" id="Phobius"/>
    </source>
</evidence>
<dbReference type="SUPFAM" id="SSF47661">
    <property type="entry name" value="t-snare proteins"/>
    <property type="match status" value="1"/>
</dbReference>
<keyword evidence="6 8" id="KW-0175">Coiled coil</keyword>
<dbReference type="GO" id="GO:0005484">
    <property type="term" value="F:SNAP receptor activity"/>
    <property type="evidence" value="ECO:0007669"/>
    <property type="project" value="InterPro"/>
</dbReference>
<feature type="transmembrane region" description="Helical" evidence="10">
    <location>
        <begin position="477"/>
        <end position="497"/>
    </location>
</feature>
<dbReference type="GO" id="GO:0006888">
    <property type="term" value="P:endoplasmic reticulum to Golgi vesicle-mediated transport"/>
    <property type="evidence" value="ECO:0007669"/>
    <property type="project" value="TreeGrafter"/>
</dbReference>
<evidence type="ECO:0000256" key="9">
    <source>
        <dbReference type="SAM" id="MobiDB-lite"/>
    </source>
</evidence>
<evidence type="ECO:0000256" key="3">
    <source>
        <dbReference type="ARBA" id="ARBA00022448"/>
    </source>
</evidence>
<dbReference type="GO" id="GO:0006906">
    <property type="term" value="P:vesicle fusion"/>
    <property type="evidence" value="ECO:0007669"/>
    <property type="project" value="TreeGrafter"/>
</dbReference>
<proteinExistence type="inferred from homology"/>
<evidence type="ECO:0000313" key="12">
    <source>
        <dbReference type="EMBL" id="JAD01660.1"/>
    </source>
</evidence>
<feature type="compositionally biased region" description="Low complexity" evidence="9">
    <location>
        <begin position="76"/>
        <end position="90"/>
    </location>
</feature>
<dbReference type="InterPro" id="IPR000727">
    <property type="entry name" value="T_SNARE_dom"/>
</dbReference>
<evidence type="ECO:0000256" key="7">
    <source>
        <dbReference type="ARBA" id="ARBA00023136"/>
    </source>
</evidence>
<dbReference type="InterPro" id="IPR045242">
    <property type="entry name" value="Syntaxin"/>
</dbReference>
<reference evidence="12" key="1">
    <citation type="submission" date="2014-11" db="EMBL/GenBank/DDBJ databases">
        <authorList>
            <person name="Geib S."/>
        </authorList>
    </citation>
    <scope>NUCLEOTIDE SEQUENCE</scope>
</reference>
<dbReference type="GeneID" id="105216946"/>
<dbReference type="GO" id="GO:0000139">
    <property type="term" value="C:Golgi membrane"/>
    <property type="evidence" value="ECO:0007669"/>
    <property type="project" value="TreeGrafter"/>
</dbReference>
<feature type="domain" description="T-SNARE coiled-coil homology" evidence="11">
    <location>
        <begin position="406"/>
        <end position="468"/>
    </location>
</feature>
<evidence type="ECO:0000256" key="1">
    <source>
        <dbReference type="ARBA" id="ARBA00004211"/>
    </source>
</evidence>